<proteinExistence type="inferred from homology"/>
<dbReference type="GO" id="GO:1904047">
    <property type="term" value="F:S-adenosyl-L-methionine binding"/>
    <property type="evidence" value="ECO:0007669"/>
    <property type="project" value="TreeGrafter"/>
</dbReference>
<dbReference type="EMBL" id="JACHXR010000002">
    <property type="protein sequence ID" value="MBB3230121.1"/>
    <property type="molecule type" value="Genomic_DNA"/>
</dbReference>
<accession>A0A7W5ERU1</accession>
<sequence length="264" mass="30419">MKPFIKWAGGKRWLVSNPCFSVPEYSGRYIEPFLGGGAVYFHLRPRGAILSDVNEKLIEVYLAIRDDWEKVESELRTMQKRHSKEYYYKERSRRRRALHKRAAQFLYLNRTCWNGLYRENLKGEFNVPIGTKNKVLFEDEDFSEISNVLKTADIMACDFSETISKACKGDLVFVDPPYTTAHNVNGFVKYNQKIFSWGDQLRLKASIREAVEKGAKVLLTNADHNSIHELYSDMSGHVSVNRPSVISGVSAARRKTTEALYVFE</sequence>
<dbReference type="EC" id="2.1.1.72" evidence="2 8"/>
<evidence type="ECO:0000256" key="6">
    <source>
        <dbReference type="ARBA" id="ARBA00047942"/>
    </source>
</evidence>
<evidence type="ECO:0000256" key="8">
    <source>
        <dbReference type="RuleBase" id="RU361257"/>
    </source>
</evidence>
<comment type="catalytic activity">
    <reaction evidence="6 8">
        <text>a 2'-deoxyadenosine in DNA + S-adenosyl-L-methionine = an N(6)-methyl-2'-deoxyadenosine in DNA + S-adenosyl-L-homocysteine + H(+)</text>
        <dbReference type="Rhea" id="RHEA:15197"/>
        <dbReference type="Rhea" id="RHEA-COMP:12418"/>
        <dbReference type="Rhea" id="RHEA-COMP:12419"/>
        <dbReference type="ChEBI" id="CHEBI:15378"/>
        <dbReference type="ChEBI" id="CHEBI:57856"/>
        <dbReference type="ChEBI" id="CHEBI:59789"/>
        <dbReference type="ChEBI" id="CHEBI:90615"/>
        <dbReference type="ChEBI" id="CHEBI:90616"/>
        <dbReference type="EC" id="2.1.1.72"/>
    </reaction>
</comment>
<dbReference type="GO" id="GO:0009307">
    <property type="term" value="P:DNA restriction-modification system"/>
    <property type="evidence" value="ECO:0007669"/>
    <property type="project" value="InterPro"/>
</dbReference>
<feature type="binding site" evidence="7">
    <location>
        <position position="175"/>
    </location>
    <ligand>
        <name>S-adenosyl-L-methionine</name>
        <dbReference type="ChEBI" id="CHEBI:59789"/>
    </ligand>
</feature>
<feature type="binding site" evidence="7">
    <location>
        <position position="11"/>
    </location>
    <ligand>
        <name>S-adenosyl-L-methionine</name>
        <dbReference type="ChEBI" id="CHEBI:59789"/>
    </ligand>
</feature>
<evidence type="ECO:0000313" key="9">
    <source>
        <dbReference type="EMBL" id="MBB3230121.1"/>
    </source>
</evidence>
<dbReference type="PIRSF" id="PIRSF000398">
    <property type="entry name" value="M_m6A_EcoRV"/>
    <property type="match status" value="1"/>
</dbReference>
<comment type="similarity">
    <text evidence="1 8">Belongs to the N(4)/N(6)-methyltransferase family.</text>
</comment>
<reference evidence="9 10" key="1">
    <citation type="submission" date="2020-08" db="EMBL/GenBank/DDBJ databases">
        <title>Genomic Encyclopedia of Type Strains, Phase III (KMG-III): the genomes of soil and plant-associated and newly described type strains.</title>
        <authorList>
            <person name="Whitman W."/>
        </authorList>
    </citation>
    <scope>NUCLEOTIDE SEQUENCE [LARGE SCALE GENOMIC DNA]</scope>
    <source>
        <strain evidence="9 10">CECT 7744</strain>
    </source>
</reference>
<comment type="caution">
    <text evidence="9">The sequence shown here is derived from an EMBL/GenBank/DDBJ whole genome shotgun (WGS) entry which is preliminary data.</text>
</comment>
<dbReference type="Gene3D" id="1.10.1020.10">
    <property type="entry name" value="Adenine-specific Methyltransferase, Domain 2"/>
    <property type="match status" value="1"/>
</dbReference>
<dbReference type="Pfam" id="PF02086">
    <property type="entry name" value="MethyltransfD12"/>
    <property type="match status" value="1"/>
</dbReference>
<dbReference type="PANTHER" id="PTHR30481:SF3">
    <property type="entry name" value="DNA ADENINE METHYLASE"/>
    <property type="match status" value="1"/>
</dbReference>
<evidence type="ECO:0000256" key="1">
    <source>
        <dbReference type="ARBA" id="ARBA00006594"/>
    </source>
</evidence>
<evidence type="ECO:0000256" key="3">
    <source>
        <dbReference type="ARBA" id="ARBA00022603"/>
    </source>
</evidence>
<dbReference type="NCBIfam" id="TIGR00571">
    <property type="entry name" value="dam"/>
    <property type="match status" value="1"/>
</dbReference>
<dbReference type="GO" id="GO:0009007">
    <property type="term" value="F:site-specific DNA-methyltransferase (adenine-specific) activity"/>
    <property type="evidence" value="ECO:0007669"/>
    <property type="project" value="UniProtKB-UniRule"/>
</dbReference>
<dbReference type="RefSeq" id="WP_183382625.1">
    <property type="nucleotide sequence ID" value="NZ_JACHXR010000002.1"/>
</dbReference>
<keyword evidence="3 8" id="KW-0489">Methyltransferase</keyword>
<evidence type="ECO:0000256" key="2">
    <source>
        <dbReference type="ARBA" id="ARBA00011900"/>
    </source>
</evidence>
<dbReference type="InterPro" id="IPR002052">
    <property type="entry name" value="DNA_methylase_N6_adenine_CS"/>
</dbReference>
<dbReference type="PANTHER" id="PTHR30481">
    <property type="entry name" value="DNA ADENINE METHYLASE"/>
    <property type="match status" value="1"/>
</dbReference>
<dbReference type="GO" id="GO:0043565">
    <property type="term" value="F:sequence-specific DNA binding"/>
    <property type="evidence" value="ECO:0007669"/>
    <property type="project" value="TreeGrafter"/>
</dbReference>
<evidence type="ECO:0000256" key="7">
    <source>
        <dbReference type="PIRSR" id="PIRSR000398-1"/>
    </source>
</evidence>
<dbReference type="AlphaFoldDB" id="A0A7W5ERU1"/>
<evidence type="ECO:0000313" key="10">
    <source>
        <dbReference type="Proteomes" id="UP000518892"/>
    </source>
</evidence>
<name>A0A7W5ERU1_9GAMM</name>
<dbReference type="InterPro" id="IPR029063">
    <property type="entry name" value="SAM-dependent_MTases_sf"/>
</dbReference>
<dbReference type="InterPro" id="IPR012327">
    <property type="entry name" value="MeTrfase_D12"/>
</dbReference>
<protein>
    <recommendedName>
        <fullName evidence="2 8">Site-specific DNA-methyltransferase (adenine-specific)</fullName>
        <ecNumber evidence="2 8">2.1.1.72</ecNumber>
    </recommendedName>
</protein>
<evidence type="ECO:0000256" key="4">
    <source>
        <dbReference type="ARBA" id="ARBA00022679"/>
    </source>
</evidence>
<keyword evidence="5 8" id="KW-0949">S-adenosyl-L-methionine</keyword>
<keyword evidence="10" id="KW-1185">Reference proteome</keyword>
<dbReference type="GO" id="GO:0006298">
    <property type="term" value="P:mismatch repair"/>
    <property type="evidence" value="ECO:0007669"/>
    <property type="project" value="TreeGrafter"/>
</dbReference>
<dbReference type="Proteomes" id="UP000518892">
    <property type="component" value="Unassembled WGS sequence"/>
</dbReference>
<dbReference type="Gene3D" id="3.40.50.150">
    <property type="entry name" value="Vaccinia Virus protein VP39"/>
    <property type="match status" value="1"/>
</dbReference>
<gene>
    <name evidence="9" type="ORF">FHR97_000955</name>
</gene>
<evidence type="ECO:0000256" key="5">
    <source>
        <dbReference type="ARBA" id="ARBA00022691"/>
    </source>
</evidence>
<dbReference type="PRINTS" id="PR00505">
    <property type="entry name" value="D12N6MTFRASE"/>
</dbReference>
<dbReference type="SUPFAM" id="SSF53335">
    <property type="entry name" value="S-adenosyl-L-methionine-dependent methyltransferases"/>
    <property type="match status" value="1"/>
</dbReference>
<dbReference type="PROSITE" id="PS00092">
    <property type="entry name" value="N6_MTASE"/>
    <property type="match status" value="1"/>
</dbReference>
<feature type="binding site" evidence="7">
    <location>
        <position position="52"/>
    </location>
    <ligand>
        <name>S-adenosyl-L-methionine</name>
        <dbReference type="ChEBI" id="CHEBI:59789"/>
    </ligand>
</feature>
<dbReference type="InterPro" id="IPR023095">
    <property type="entry name" value="Ade_MeTrfase_dom_2"/>
</dbReference>
<feature type="binding site" evidence="7">
    <location>
        <position position="7"/>
    </location>
    <ligand>
        <name>S-adenosyl-L-methionine</name>
        <dbReference type="ChEBI" id="CHEBI:59789"/>
    </ligand>
</feature>
<dbReference type="GO" id="GO:0032259">
    <property type="term" value="P:methylation"/>
    <property type="evidence" value="ECO:0007669"/>
    <property type="project" value="UniProtKB-KW"/>
</dbReference>
<keyword evidence="4 8" id="KW-0808">Transferase</keyword>
<organism evidence="9 10">
    <name type="scientific">Halomonas stenophila</name>
    <dbReference type="NCBI Taxonomy" id="795312"/>
    <lineage>
        <taxon>Bacteria</taxon>
        <taxon>Pseudomonadati</taxon>
        <taxon>Pseudomonadota</taxon>
        <taxon>Gammaproteobacteria</taxon>
        <taxon>Oceanospirillales</taxon>
        <taxon>Halomonadaceae</taxon>
        <taxon>Halomonas</taxon>
    </lineage>
</organism>
<dbReference type="InterPro" id="IPR012263">
    <property type="entry name" value="M_m6A_EcoRV"/>
</dbReference>